<dbReference type="AlphaFoldDB" id="A0A3R7YAL5"/>
<proteinExistence type="predicted"/>
<reference evidence="1 2" key="1">
    <citation type="submission" date="2018-06" db="EMBL/GenBank/DDBJ databases">
        <title>Comparative genomics of downy mildews reveals potential adaptations to biotrophy.</title>
        <authorList>
            <person name="Fletcher K."/>
            <person name="Klosterman S.J."/>
            <person name="Derevnina L."/>
            <person name="Martin F."/>
            <person name="Koike S."/>
            <person name="Reyes Chin-Wo S."/>
            <person name="Mou B."/>
            <person name="Michelmore R."/>
        </authorList>
    </citation>
    <scope>NUCLEOTIDE SEQUENCE [LARGE SCALE GENOMIC DNA]</scope>
    <source>
        <strain evidence="1 2">R13</strain>
    </source>
</reference>
<evidence type="ECO:0000313" key="2">
    <source>
        <dbReference type="Proteomes" id="UP000286097"/>
    </source>
</evidence>
<evidence type="ECO:0008006" key="3">
    <source>
        <dbReference type="Google" id="ProtNLM"/>
    </source>
</evidence>
<dbReference type="Gene3D" id="3.40.50.1820">
    <property type="entry name" value="alpha/beta hydrolase"/>
    <property type="match status" value="1"/>
</dbReference>
<sequence>MPAGTSVKNLSHFAQNIRKDTFSAYNYGCSCLRVLEISTCPTRFCGNKAKYGSFDPPAFPVSKMKNPRIGFFRGERDILTTLADMDRLRAALPSATVIHDEKISNFSHLDFIWATNANEKVYQSLLEQLNRYDGHGY</sequence>
<dbReference type="EMBL" id="QKXF01000134">
    <property type="protein sequence ID" value="RQM16005.1"/>
    <property type="molecule type" value="Genomic_DNA"/>
</dbReference>
<name>A0A3R7YAL5_9STRA</name>
<comment type="caution">
    <text evidence="1">The sequence shown here is derived from an EMBL/GenBank/DDBJ whole genome shotgun (WGS) entry which is preliminary data.</text>
</comment>
<dbReference type="VEuPathDB" id="FungiDB:DD237_004439"/>
<dbReference type="Proteomes" id="UP000286097">
    <property type="component" value="Unassembled WGS sequence"/>
</dbReference>
<gene>
    <name evidence="1" type="ORF">DD237_004439</name>
</gene>
<accession>A0A3R7YAL5</accession>
<organism evidence="1 2">
    <name type="scientific">Peronospora effusa</name>
    <dbReference type="NCBI Taxonomy" id="542832"/>
    <lineage>
        <taxon>Eukaryota</taxon>
        <taxon>Sar</taxon>
        <taxon>Stramenopiles</taxon>
        <taxon>Oomycota</taxon>
        <taxon>Peronosporomycetes</taxon>
        <taxon>Peronosporales</taxon>
        <taxon>Peronosporaceae</taxon>
        <taxon>Peronospora</taxon>
    </lineage>
</organism>
<dbReference type="InterPro" id="IPR029058">
    <property type="entry name" value="AB_hydrolase_fold"/>
</dbReference>
<protein>
    <recommendedName>
        <fullName evidence="3">AB hydrolase-1 domain-containing protein</fullName>
    </recommendedName>
</protein>
<evidence type="ECO:0000313" key="1">
    <source>
        <dbReference type="EMBL" id="RQM16005.1"/>
    </source>
</evidence>
<dbReference type="PANTHER" id="PTHR11005">
    <property type="entry name" value="LYSOSOMAL ACID LIPASE-RELATED"/>
    <property type="match status" value="1"/>
</dbReference>
<dbReference type="SUPFAM" id="SSF53474">
    <property type="entry name" value="alpha/beta-Hydrolases"/>
    <property type="match status" value="1"/>
</dbReference>